<sequence>MAVKDLQDKVAIVTGGGTGIGRACALAFAARGARVVVNYSRSREDAEATATECRAAGGDGVAVQADVAHSADVDRLAAHAAEQWGRIDFLVNSAGTTKFAAYDDLDALTDDVWDDILGVNLKGVFFACRAVLPHMRRAGAGSIVNVGSISAIRPVGSSIPYMASKAAVHSMTQSMAVALGPEVRVNAVAPGFIETRWHAGRDEAARTTLERTPVKRNGTPEDVAEAVMYLATASFVTGEIVVVDGGRFLA</sequence>
<dbReference type="InterPro" id="IPR002347">
    <property type="entry name" value="SDR_fam"/>
</dbReference>
<dbReference type="Gene3D" id="3.40.50.720">
    <property type="entry name" value="NAD(P)-binding Rossmann-like Domain"/>
    <property type="match status" value="1"/>
</dbReference>
<protein>
    <submittedName>
        <fullName evidence="3">3-oxoacyl-[acyl-carrier protein] reductase</fullName>
        <ecNumber evidence="3">1.1.1.100</ecNumber>
    </submittedName>
</protein>
<evidence type="ECO:0000256" key="1">
    <source>
        <dbReference type="ARBA" id="ARBA00006484"/>
    </source>
</evidence>
<dbReference type="PANTHER" id="PTHR43639">
    <property type="entry name" value="OXIDOREDUCTASE, SHORT-CHAIN DEHYDROGENASE/REDUCTASE FAMILY (AFU_ORTHOLOGUE AFUA_5G02870)"/>
    <property type="match status" value="1"/>
</dbReference>
<gene>
    <name evidence="3" type="ORF">AVDCRST_MAG77-2786</name>
</gene>
<dbReference type="PANTHER" id="PTHR43639:SF1">
    <property type="entry name" value="SHORT-CHAIN DEHYDROGENASE_REDUCTASE FAMILY PROTEIN"/>
    <property type="match status" value="1"/>
</dbReference>
<dbReference type="GO" id="GO:0004316">
    <property type="term" value="F:3-oxoacyl-[acyl-carrier-protein] reductase (NADPH) activity"/>
    <property type="evidence" value="ECO:0007669"/>
    <property type="project" value="UniProtKB-EC"/>
</dbReference>
<dbReference type="FunFam" id="3.40.50.720:FF:000084">
    <property type="entry name" value="Short-chain dehydrogenase reductase"/>
    <property type="match status" value="1"/>
</dbReference>
<organism evidence="3">
    <name type="scientific">uncultured Chloroflexota bacterium</name>
    <dbReference type="NCBI Taxonomy" id="166587"/>
    <lineage>
        <taxon>Bacteria</taxon>
        <taxon>Bacillati</taxon>
        <taxon>Chloroflexota</taxon>
        <taxon>environmental samples</taxon>
    </lineage>
</organism>
<evidence type="ECO:0000313" key="3">
    <source>
        <dbReference type="EMBL" id="CAA9265176.1"/>
    </source>
</evidence>
<dbReference type="SUPFAM" id="SSF51735">
    <property type="entry name" value="NAD(P)-binding Rossmann-fold domains"/>
    <property type="match status" value="1"/>
</dbReference>
<comment type="similarity">
    <text evidence="1">Belongs to the short-chain dehydrogenases/reductases (SDR) family.</text>
</comment>
<reference evidence="3" key="1">
    <citation type="submission" date="2020-02" db="EMBL/GenBank/DDBJ databases">
        <authorList>
            <person name="Meier V. D."/>
        </authorList>
    </citation>
    <scope>NUCLEOTIDE SEQUENCE</scope>
    <source>
        <strain evidence="3">AVDCRST_MAG77</strain>
    </source>
</reference>
<evidence type="ECO:0000256" key="2">
    <source>
        <dbReference type="ARBA" id="ARBA00023002"/>
    </source>
</evidence>
<dbReference type="InterPro" id="IPR036291">
    <property type="entry name" value="NAD(P)-bd_dom_sf"/>
</dbReference>
<dbReference type="PRINTS" id="PR00081">
    <property type="entry name" value="GDHRDH"/>
</dbReference>
<accession>A0A6J4J2E8</accession>
<name>A0A6J4J2E8_9CHLR</name>
<keyword evidence="2 3" id="KW-0560">Oxidoreductase</keyword>
<dbReference type="AlphaFoldDB" id="A0A6J4J2E8"/>
<dbReference type="CDD" id="cd05233">
    <property type="entry name" value="SDR_c"/>
    <property type="match status" value="1"/>
</dbReference>
<dbReference type="Pfam" id="PF13561">
    <property type="entry name" value="adh_short_C2"/>
    <property type="match status" value="1"/>
</dbReference>
<dbReference type="EC" id="1.1.1.100" evidence="3"/>
<dbReference type="EMBL" id="CADCTC010000164">
    <property type="protein sequence ID" value="CAA9265176.1"/>
    <property type="molecule type" value="Genomic_DNA"/>
</dbReference>
<dbReference type="PRINTS" id="PR00080">
    <property type="entry name" value="SDRFAMILY"/>
</dbReference>
<dbReference type="NCBIfam" id="NF005559">
    <property type="entry name" value="PRK07231.1"/>
    <property type="match status" value="1"/>
</dbReference>
<proteinExistence type="inferred from homology"/>